<dbReference type="VEuPathDB" id="FungiDB:PPTG_22330"/>
<dbReference type="Proteomes" id="UP000054423">
    <property type="component" value="Unassembled WGS sequence"/>
</dbReference>
<name>W2LNY7_PHYNI</name>
<protein>
    <submittedName>
        <fullName evidence="1">Uncharacterized protein</fullName>
    </submittedName>
</protein>
<sequence>MRMRVNEARQNHHITGVHVPLEAHRLRLSAQPLLHVSGSANGRDLASLVHDKRRVLEHSQLLLGRAGLERLTIRADLNDLASVGNTESERAHGVDGRTRQKCKCASNRLHHGHVPICKDVEADLSNQRFLILF</sequence>
<evidence type="ECO:0000313" key="1">
    <source>
        <dbReference type="EMBL" id="ETL99213.1"/>
    </source>
</evidence>
<accession>W2LNY7</accession>
<proteinExistence type="predicted"/>
<reference evidence="1" key="1">
    <citation type="submission" date="2013-11" db="EMBL/GenBank/DDBJ databases">
        <title>The Genome Sequence of Phytophthora parasitica CHvinca01.</title>
        <authorList>
            <consortium name="The Broad Institute Genomics Platform"/>
            <person name="Russ C."/>
            <person name="Tyler B."/>
            <person name="Panabieres F."/>
            <person name="Shan W."/>
            <person name="Tripathy S."/>
            <person name="Grunwald N."/>
            <person name="Machado M."/>
            <person name="Johnson C.S."/>
            <person name="Arredondo F."/>
            <person name="Hong C."/>
            <person name="Coffey M."/>
            <person name="Young S.K."/>
            <person name="Zeng Q."/>
            <person name="Gargeya S."/>
            <person name="Fitzgerald M."/>
            <person name="Abouelleil A."/>
            <person name="Alvarado L."/>
            <person name="Chapman S.B."/>
            <person name="Gainer-Dewar J."/>
            <person name="Goldberg J."/>
            <person name="Griggs A."/>
            <person name="Gujja S."/>
            <person name="Hansen M."/>
            <person name="Howarth C."/>
            <person name="Imamovic A."/>
            <person name="Ireland A."/>
            <person name="Larimer J."/>
            <person name="McCowan C."/>
            <person name="Murphy C."/>
            <person name="Pearson M."/>
            <person name="Poon T.W."/>
            <person name="Priest M."/>
            <person name="Roberts A."/>
            <person name="Saif S."/>
            <person name="Shea T."/>
            <person name="Sykes S."/>
            <person name="Wortman J."/>
            <person name="Nusbaum C."/>
            <person name="Birren B."/>
        </authorList>
    </citation>
    <scope>NUCLEOTIDE SEQUENCE [LARGE SCALE GENOMIC DNA]</scope>
    <source>
        <strain evidence="1">CHvinca01</strain>
    </source>
</reference>
<dbReference type="EMBL" id="KI678397">
    <property type="protein sequence ID" value="ETL99213.1"/>
    <property type="molecule type" value="Genomic_DNA"/>
</dbReference>
<gene>
    <name evidence="1" type="ORF">L917_03883</name>
</gene>
<organism evidence="1">
    <name type="scientific">Phytophthora nicotianae</name>
    <name type="common">Potato buckeye rot agent</name>
    <name type="synonym">Phytophthora parasitica</name>
    <dbReference type="NCBI Taxonomy" id="4792"/>
    <lineage>
        <taxon>Eukaryota</taxon>
        <taxon>Sar</taxon>
        <taxon>Stramenopiles</taxon>
        <taxon>Oomycota</taxon>
        <taxon>Peronosporomycetes</taxon>
        <taxon>Peronosporales</taxon>
        <taxon>Peronosporaceae</taxon>
        <taxon>Phytophthora</taxon>
    </lineage>
</organism>
<dbReference type="AlphaFoldDB" id="W2LNY7"/>